<dbReference type="InterPro" id="IPR035965">
    <property type="entry name" value="PAS-like_dom_sf"/>
</dbReference>
<accession>X0WYG6</accession>
<organism evidence="1">
    <name type="scientific">marine sediment metagenome</name>
    <dbReference type="NCBI Taxonomy" id="412755"/>
    <lineage>
        <taxon>unclassified sequences</taxon>
        <taxon>metagenomes</taxon>
        <taxon>ecological metagenomes</taxon>
    </lineage>
</organism>
<feature type="non-terminal residue" evidence="1">
    <location>
        <position position="1"/>
    </location>
</feature>
<dbReference type="EMBL" id="BARS01034044">
    <property type="protein sequence ID" value="GAG17796.1"/>
    <property type="molecule type" value="Genomic_DNA"/>
</dbReference>
<dbReference type="SUPFAM" id="SSF55785">
    <property type="entry name" value="PYP-like sensor domain (PAS domain)"/>
    <property type="match status" value="1"/>
</dbReference>
<evidence type="ECO:0008006" key="2">
    <source>
        <dbReference type="Google" id="ProtNLM"/>
    </source>
</evidence>
<gene>
    <name evidence="1" type="ORF">S01H1_52653</name>
</gene>
<dbReference type="Gene3D" id="3.30.450.20">
    <property type="entry name" value="PAS domain"/>
    <property type="match status" value="1"/>
</dbReference>
<evidence type="ECO:0000313" key="1">
    <source>
        <dbReference type="EMBL" id="GAG17796.1"/>
    </source>
</evidence>
<protein>
    <recommendedName>
        <fullName evidence="2">PAC domain-containing protein</fullName>
    </recommendedName>
</protein>
<dbReference type="NCBIfam" id="TIGR00229">
    <property type="entry name" value="sensory_box"/>
    <property type="match status" value="1"/>
</dbReference>
<dbReference type="InterPro" id="IPR000014">
    <property type="entry name" value="PAS"/>
</dbReference>
<sequence length="146" mass="16821">APAPKPDVEGRVTFEAGSLSREELEAILNTLPVDITFVDKEDKVRFFNQIEERIFPRTRAIIGRSVQQCHPQKSIHVVNRIVEDLRAGRRDVVEFWMNQQGRFVHVRYFSVRDKNGEYVGTLEVTQDITDIKKLEGEKRLLDDAAA</sequence>
<comment type="caution">
    <text evidence="1">The sequence shown here is derived from an EMBL/GenBank/DDBJ whole genome shotgun (WGS) entry which is preliminary data.</text>
</comment>
<reference evidence="1" key="1">
    <citation type="journal article" date="2014" name="Front. Microbiol.">
        <title>High frequency of phylogenetically diverse reductive dehalogenase-homologous genes in deep subseafloor sedimentary metagenomes.</title>
        <authorList>
            <person name="Kawai M."/>
            <person name="Futagami T."/>
            <person name="Toyoda A."/>
            <person name="Takaki Y."/>
            <person name="Nishi S."/>
            <person name="Hori S."/>
            <person name="Arai W."/>
            <person name="Tsubouchi T."/>
            <person name="Morono Y."/>
            <person name="Uchiyama I."/>
            <person name="Ito T."/>
            <person name="Fujiyama A."/>
            <person name="Inagaki F."/>
            <person name="Takami H."/>
        </authorList>
    </citation>
    <scope>NUCLEOTIDE SEQUENCE</scope>
    <source>
        <strain evidence="1">Expedition CK06-06</strain>
    </source>
</reference>
<dbReference type="Pfam" id="PF13596">
    <property type="entry name" value="PAS_10"/>
    <property type="match status" value="1"/>
</dbReference>
<proteinExistence type="predicted"/>
<dbReference type="CDD" id="cd00130">
    <property type="entry name" value="PAS"/>
    <property type="match status" value="1"/>
</dbReference>
<name>X0WYG6_9ZZZZ</name>
<dbReference type="AlphaFoldDB" id="X0WYG6"/>